<dbReference type="SUPFAM" id="SSF54695">
    <property type="entry name" value="POZ domain"/>
    <property type="match status" value="1"/>
</dbReference>
<sequence length="386" mass="41275">MEDGLLSLKWNNHRSTFFHILSEVRGKQTYTDATLACEGKFFPVHKLVMSTCSDYFAEIFEKTPCKNPVVVLKDIKKSDLEALLDYMYIGEVDVRQSELAGLIKAAECLRIKGLAVPDEDPTKAHKKALTSVPERREDSPPAKRKRRDSGGDRGRAPSPPLPRGSSQSSSHTSTTPVPSQAPPPSSSVPESHVPSQPMPPPPSLGQEAGRSRSDAPPASHLHHPPLSSVRGAAESLRSPPGGPADTHGAGTSPRTVDPSILPVQMIKVEVDEAGESGGAGKEGHDGGREEGSELDDNEEEGSNDFSEYQGHPSEIEKEEHDQVESYTTDQLPGPSGLQGVSAGRGGPALGRSGPRLCLIVLHAAFTLTLSMSNACKCSPLPFKNYC</sequence>
<accession>A0A0P4VWY3</accession>
<dbReference type="GO" id="GO:0006357">
    <property type="term" value="P:regulation of transcription by RNA polymerase II"/>
    <property type="evidence" value="ECO:0007669"/>
    <property type="project" value="TreeGrafter"/>
</dbReference>
<feature type="region of interest" description="Disordered" evidence="2">
    <location>
        <begin position="120"/>
        <end position="346"/>
    </location>
</feature>
<dbReference type="PANTHER" id="PTHR23110:SF109">
    <property type="entry name" value="FI07618P-RELATED"/>
    <property type="match status" value="1"/>
</dbReference>
<dbReference type="Gene3D" id="3.30.710.10">
    <property type="entry name" value="Potassium Channel Kv1.1, Chain A"/>
    <property type="match status" value="1"/>
</dbReference>
<dbReference type="InterPro" id="IPR011333">
    <property type="entry name" value="SKP1/BTB/POZ_sf"/>
</dbReference>
<feature type="compositionally biased region" description="Basic and acidic residues" evidence="2">
    <location>
        <begin position="281"/>
        <end position="291"/>
    </location>
</feature>
<dbReference type="AlphaFoldDB" id="A0A0P4VWY3"/>
<name>A0A0P4VWY3_SCYOL</name>
<dbReference type="EMBL" id="GDRN01101589">
    <property type="protein sequence ID" value="JAI58350.1"/>
    <property type="molecule type" value="Transcribed_RNA"/>
</dbReference>
<dbReference type="Pfam" id="PF00651">
    <property type="entry name" value="BTB"/>
    <property type="match status" value="1"/>
</dbReference>
<proteinExistence type="predicted"/>
<keyword evidence="1" id="KW-0539">Nucleus</keyword>
<dbReference type="InterPro" id="IPR051095">
    <property type="entry name" value="Dros_DevTransReg"/>
</dbReference>
<dbReference type="CDD" id="cd18315">
    <property type="entry name" value="BTB_POZ_BAB-like"/>
    <property type="match status" value="1"/>
</dbReference>
<evidence type="ECO:0000259" key="3">
    <source>
        <dbReference type="PROSITE" id="PS50097"/>
    </source>
</evidence>
<reference evidence="4" key="1">
    <citation type="submission" date="2015-09" db="EMBL/GenBank/DDBJ databases">
        <title>Scylla olivacea transcriptome.</title>
        <authorList>
            <person name="Ikhwanuddin M."/>
        </authorList>
    </citation>
    <scope>NUCLEOTIDE SEQUENCE</scope>
</reference>
<dbReference type="PROSITE" id="PS50097">
    <property type="entry name" value="BTB"/>
    <property type="match status" value="1"/>
</dbReference>
<dbReference type="GO" id="GO:0005634">
    <property type="term" value="C:nucleus"/>
    <property type="evidence" value="ECO:0007669"/>
    <property type="project" value="TreeGrafter"/>
</dbReference>
<feature type="compositionally biased region" description="Basic and acidic residues" evidence="2">
    <location>
        <begin position="313"/>
        <end position="323"/>
    </location>
</feature>
<evidence type="ECO:0000313" key="4">
    <source>
        <dbReference type="EMBL" id="JAI58350.1"/>
    </source>
</evidence>
<organism evidence="4">
    <name type="scientific">Scylla olivacea</name>
    <name type="common">Orange mud crab</name>
    <name type="synonym">Cancer olivacea</name>
    <dbReference type="NCBI Taxonomy" id="85551"/>
    <lineage>
        <taxon>Eukaryota</taxon>
        <taxon>Metazoa</taxon>
        <taxon>Ecdysozoa</taxon>
        <taxon>Arthropoda</taxon>
        <taxon>Crustacea</taxon>
        <taxon>Multicrustacea</taxon>
        <taxon>Malacostraca</taxon>
        <taxon>Eumalacostraca</taxon>
        <taxon>Eucarida</taxon>
        <taxon>Decapoda</taxon>
        <taxon>Pleocyemata</taxon>
        <taxon>Brachyura</taxon>
        <taxon>Eubrachyura</taxon>
        <taxon>Portunoidea</taxon>
        <taxon>Portunidae</taxon>
        <taxon>Portuninae</taxon>
        <taxon>Scylla</taxon>
    </lineage>
</organism>
<feature type="compositionally biased region" description="Acidic residues" evidence="2">
    <location>
        <begin position="292"/>
        <end position="302"/>
    </location>
</feature>
<dbReference type="PANTHER" id="PTHR23110">
    <property type="entry name" value="BTB DOMAIN TRANSCRIPTION FACTOR"/>
    <property type="match status" value="1"/>
</dbReference>
<feature type="domain" description="BTB" evidence="3">
    <location>
        <begin position="31"/>
        <end position="96"/>
    </location>
</feature>
<evidence type="ECO:0000256" key="2">
    <source>
        <dbReference type="SAM" id="MobiDB-lite"/>
    </source>
</evidence>
<dbReference type="InterPro" id="IPR000210">
    <property type="entry name" value="BTB/POZ_dom"/>
</dbReference>
<feature type="compositionally biased region" description="Low complexity" evidence="2">
    <location>
        <begin position="165"/>
        <end position="178"/>
    </location>
</feature>
<protein>
    <recommendedName>
        <fullName evidence="3">BTB domain-containing protein</fullName>
    </recommendedName>
</protein>
<evidence type="ECO:0000256" key="1">
    <source>
        <dbReference type="ARBA" id="ARBA00023242"/>
    </source>
</evidence>
<dbReference type="SMART" id="SM00225">
    <property type="entry name" value="BTB"/>
    <property type="match status" value="1"/>
</dbReference>
<feature type="compositionally biased region" description="Low complexity" evidence="2">
    <location>
        <begin position="215"/>
        <end position="228"/>
    </location>
</feature>